<name>A0ABQ9FNF4_TEGGR</name>
<sequence length="554" mass="63506">MSHKTLKALIDLYYNYLKKAKEPDKEAYSWSNTQDQIILQWAGGDSATMHVLVVHAMIILLTYGAPNRESHYEELLKTWFPETGSPPSAFLLDTSEEALLLPDWLKLRMIRSHVKRLVNVALQDTEPGQLLLFVQSFGIPVASMSQLLCCLDQAVDNDPVILEEGIEDKMYMSQLIEIQHMRGAKGGDKLYKLLTKNIPPEVKGMEDAEMMDESGSLDRKWKFDIKTESHEPETYQQMTDVLRKMFTHDQQKDSNIEKEYQKLLMGVASNNHIIINNLSRVLLELLAGPEGTVFAKGLCLSVKACPLIKQLICKKDLIGEPFNRLMEILSGIAKIVKNQKSPLASIINQYFTGIARKKNVEQSSRRFIERSMAKDKEFRSLCVKDVLDEVGEDSDMLERIVRDCMTVCMSSNRKQSTNYIMSDVLQMHSQSQRCKMSESMAVLLVDWLEILQPEIVNFTQEVDQLLLFAKDLLHDTNVQMESDSRPYLLALLTHQSSWKTLNSCVNCLLKREVLTSYNPSLVLDFLWACTHIPKIWQGREKTVPKVSQKYFRKI</sequence>
<dbReference type="PANTHER" id="PTHR21224:SF1">
    <property type="entry name" value="INTEGRATOR COMPLEX SUBUNIT 1"/>
    <property type="match status" value="1"/>
</dbReference>
<feature type="domain" description="Integrator complex subunit 1 INTS2-binding" evidence="1">
    <location>
        <begin position="2"/>
        <end position="189"/>
    </location>
</feature>
<keyword evidence="3" id="KW-1185">Reference proteome</keyword>
<evidence type="ECO:0000313" key="2">
    <source>
        <dbReference type="EMBL" id="KAJ8318167.1"/>
    </source>
</evidence>
<dbReference type="PANTHER" id="PTHR21224">
    <property type="entry name" value="INTEGRATOR COMPLEX SUBUNIT 1"/>
    <property type="match status" value="1"/>
</dbReference>
<gene>
    <name evidence="2" type="ORF">KUTeg_003258</name>
</gene>
<proteinExistence type="predicted"/>
<dbReference type="EMBL" id="JARBDR010000214">
    <property type="protein sequence ID" value="KAJ8318167.1"/>
    <property type="molecule type" value="Genomic_DNA"/>
</dbReference>
<organism evidence="2 3">
    <name type="scientific">Tegillarca granosa</name>
    <name type="common">Malaysian cockle</name>
    <name type="synonym">Anadara granosa</name>
    <dbReference type="NCBI Taxonomy" id="220873"/>
    <lineage>
        <taxon>Eukaryota</taxon>
        <taxon>Metazoa</taxon>
        <taxon>Spiralia</taxon>
        <taxon>Lophotrochozoa</taxon>
        <taxon>Mollusca</taxon>
        <taxon>Bivalvia</taxon>
        <taxon>Autobranchia</taxon>
        <taxon>Pteriomorphia</taxon>
        <taxon>Arcoida</taxon>
        <taxon>Arcoidea</taxon>
        <taxon>Arcidae</taxon>
        <taxon>Tegillarca</taxon>
    </lineage>
</organism>
<evidence type="ECO:0000313" key="3">
    <source>
        <dbReference type="Proteomes" id="UP001217089"/>
    </source>
</evidence>
<comment type="caution">
    <text evidence="2">The sequence shown here is derived from an EMBL/GenBank/DDBJ whole genome shotgun (WGS) entry which is preliminary data.</text>
</comment>
<accession>A0ABQ9FNF4</accession>
<dbReference type="InterPro" id="IPR053966">
    <property type="entry name" value="INTS1_INTS2-bd"/>
</dbReference>
<protein>
    <recommendedName>
        <fullName evidence="1">Integrator complex subunit 1 INTS2-binding domain-containing protein</fullName>
    </recommendedName>
</protein>
<reference evidence="2 3" key="1">
    <citation type="submission" date="2022-12" db="EMBL/GenBank/DDBJ databases">
        <title>Chromosome-level genome of Tegillarca granosa.</title>
        <authorList>
            <person name="Kim J."/>
        </authorList>
    </citation>
    <scope>NUCLEOTIDE SEQUENCE [LARGE SCALE GENOMIC DNA]</scope>
    <source>
        <strain evidence="2">Teg-2019</strain>
        <tissue evidence="2">Adductor muscle</tissue>
    </source>
</reference>
<dbReference type="Pfam" id="PF22929">
    <property type="entry name" value="INTS1_INTS2-bd"/>
    <property type="match status" value="1"/>
</dbReference>
<evidence type="ECO:0000259" key="1">
    <source>
        <dbReference type="Pfam" id="PF22929"/>
    </source>
</evidence>
<dbReference type="InterPro" id="IPR038902">
    <property type="entry name" value="INTS1"/>
</dbReference>
<dbReference type="Proteomes" id="UP001217089">
    <property type="component" value="Unassembled WGS sequence"/>
</dbReference>